<evidence type="ECO:0000256" key="4">
    <source>
        <dbReference type="ARBA" id="ARBA00022679"/>
    </source>
</evidence>
<evidence type="ECO:0000256" key="6">
    <source>
        <dbReference type="ARBA" id="ARBA00022777"/>
    </source>
</evidence>
<feature type="binding site" evidence="11">
    <location>
        <position position="204"/>
    </location>
    <ligand>
        <name>Mg(2+)</name>
        <dbReference type="ChEBI" id="CHEBI:18420"/>
    </ligand>
</feature>
<comment type="catalytic activity">
    <reaction evidence="1 11">
        <text>[HPr protein]-L-serine + ATP = [HPr protein]-O-phospho-L-serine + ADP + H(+)</text>
        <dbReference type="Rhea" id="RHEA:46600"/>
        <dbReference type="Rhea" id="RHEA-COMP:11602"/>
        <dbReference type="Rhea" id="RHEA-COMP:11603"/>
        <dbReference type="ChEBI" id="CHEBI:15378"/>
        <dbReference type="ChEBI" id="CHEBI:29999"/>
        <dbReference type="ChEBI" id="CHEBI:30616"/>
        <dbReference type="ChEBI" id="CHEBI:83421"/>
        <dbReference type="ChEBI" id="CHEBI:456216"/>
    </reaction>
</comment>
<dbReference type="EC" id="2.7.11.-" evidence="11"/>
<dbReference type="SUPFAM" id="SSF53795">
    <property type="entry name" value="PEP carboxykinase-like"/>
    <property type="match status" value="1"/>
</dbReference>
<protein>
    <recommendedName>
        <fullName evidence="11">HPr kinase/phosphorylase</fullName>
        <shortName evidence="11">HPrK/P</shortName>
        <ecNumber evidence="11">2.7.11.-</ecNumber>
        <ecNumber evidence="11">2.7.4.-</ecNumber>
    </recommendedName>
    <alternativeName>
        <fullName evidence="11">HPr(Ser) kinase/phosphorylase</fullName>
    </alternativeName>
</protein>
<evidence type="ECO:0000256" key="1">
    <source>
        <dbReference type="ARBA" id="ARBA00001120"/>
    </source>
</evidence>
<keyword evidence="9 11" id="KW-0119">Carbohydrate metabolism</keyword>
<dbReference type="EMBL" id="JBHSHC010000099">
    <property type="protein sequence ID" value="MFC4768330.1"/>
    <property type="molecule type" value="Genomic_DNA"/>
</dbReference>
<dbReference type="PANTHER" id="PTHR30305:SF1">
    <property type="entry name" value="HPR KINASE_PHOSPHORYLASE"/>
    <property type="match status" value="1"/>
</dbReference>
<dbReference type="Gene3D" id="3.40.1390.20">
    <property type="entry name" value="HprK N-terminal domain-like"/>
    <property type="match status" value="1"/>
</dbReference>
<keyword evidence="3 11" id="KW-0723">Serine/threonine-protein kinase</keyword>
<dbReference type="NCBIfam" id="TIGR00679">
    <property type="entry name" value="hpr-ser"/>
    <property type="match status" value="1"/>
</dbReference>
<comment type="subunit">
    <text evidence="11">Homohexamer.</text>
</comment>
<feature type="domain" description="HPr kinase/phosphorylase C-terminal" evidence="13">
    <location>
        <begin position="132"/>
        <end position="300"/>
    </location>
</feature>
<keyword evidence="5 11" id="KW-0547">Nucleotide-binding</keyword>
<accession>A0ABV9Q2N8</accession>
<feature type="domain" description="HPr(Ser) kinase/phosphorylase N-terminal" evidence="12">
    <location>
        <begin position="7"/>
        <end position="129"/>
    </location>
</feature>
<proteinExistence type="inferred from homology"/>
<gene>
    <name evidence="11 14" type="primary">hprK</name>
    <name evidence="14" type="ORF">ACFO8Q_13330</name>
</gene>
<dbReference type="Pfam" id="PF02603">
    <property type="entry name" value="Hpr_kinase_N"/>
    <property type="match status" value="1"/>
</dbReference>
<dbReference type="HAMAP" id="MF_01249">
    <property type="entry name" value="HPr_kinase"/>
    <property type="match status" value="1"/>
</dbReference>
<feature type="region of interest" description="Important for the catalytic mechanism of both phosphorylation and dephosphorylation" evidence="11">
    <location>
        <begin position="203"/>
        <end position="212"/>
    </location>
</feature>
<dbReference type="Pfam" id="PF07475">
    <property type="entry name" value="Hpr_kinase_C"/>
    <property type="match status" value="1"/>
</dbReference>
<evidence type="ECO:0000256" key="10">
    <source>
        <dbReference type="ARBA" id="ARBA00047657"/>
    </source>
</evidence>
<dbReference type="InterPro" id="IPR011126">
    <property type="entry name" value="Hpr_kin/Pase_Hpr_N"/>
</dbReference>
<comment type="catalytic activity">
    <reaction evidence="10 11">
        <text>[HPr protein]-O-phospho-L-serine + phosphate + H(+) = [HPr protein]-L-serine + diphosphate</text>
        <dbReference type="Rhea" id="RHEA:46604"/>
        <dbReference type="Rhea" id="RHEA-COMP:11602"/>
        <dbReference type="Rhea" id="RHEA-COMP:11603"/>
        <dbReference type="ChEBI" id="CHEBI:15378"/>
        <dbReference type="ChEBI" id="CHEBI:29999"/>
        <dbReference type="ChEBI" id="CHEBI:33019"/>
        <dbReference type="ChEBI" id="CHEBI:43474"/>
        <dbReference type="ChEBI" id="CHEBI:83421"/>
    </reaction>
</comment>
<keyword evidence="4 11" id="KW-0808">Transferase</keyword>
<keyword evidence="11" id="KW-0479">Metal-binding</keyword>
<evidence type="ECO:0000259" key="13">
    <source>
        <dbReference type="Pfam" id="PF07475"/>
    </source>
</evidence>
<comment type="similarity">
    <text evidence="2 11">Belongs to the HPrK/P family.</text>
</comment>
<keyword evidence="6 11" id="KW-0418">Kinase</keyword>
<evidence type="ECO:0000259" key="12">
    <source>
        <dbReference type="Pfam" id="PF02603"/>
    </source>
</evidence>
<comment type="cofactor">
    <cofactor evidence="11">
        <name>Mg(2+)</name>
        <dbReference type="ChEBI" id="CHEBI:18420"/>
    </cofactor>
</comment>
<evidence type="ECO:0000256" key="8">
    <source>
        <dbReference type="ARBA" id="ARBA00023268"/>
    </source>
</evidence>
<evidence type="ECO:0000256" key="7">
    <source>
        <dbReference type="ARBA" id="ARBA00022840"/>
    </source>
</evidence>
<name>A0ABV9Q2N8_9BACL</name>
<comment type="function">
    <text evidence="11">Catalyzes the ATP- as well as the pyrophosphate-dependent phosphorylation of a specific serine residue in HPr, a phosphocarrier protein of the phosphoenolpyruvate-dependent sugar phosphotransferase system (PTS). HprK/P also catalyzes the pyrophosphate-producing, inorganic phosphate-dependent dephosphorylation (phosphorolysis) of seryl-phosphorylated HPr (P-Ser-HPr). The two antagonistic activities of HprK/P are regulated by several intracellular metabolites, which change their concentration in response to the absence or presence of rapidly metabolisable carbon sources (glucose, fructose, etc.) in the growth medium. Therefore, by controlling the phosphorylation state of HPr, HPrK/P is a sensor enzyme that plays a major role in the regulation of carbon metabolism and sugar transport: it mediates carbon catabolite repression (CCR), and regulates PTS-catalyzed carbohydrate uptake and inducer exclusion.</text>
</comment>
<feature type="active site" evidence="11">
    <location>
        <position position="161"/>
    </location>
</feature>
<evidence type="ECO:0000256" key="9">
    <source>
        <dbReference type="ARBA" id="ARBA00023277"/>
    </source>
</evidence>
<feature type="active site" evidence="11">
    <location>
        <position position="245"/>
    </location>
</feature>
<dbReference type="InterPro" id="IPR028979">
    <property type="entry name" value="Ser_kin/Pase_Hpr-like_N_sf"/>
</dbReference>
<keyword evidence="8 11" id="KW-0511">Multifunctional enzyme</keyword>
<dbReference type="RefSeq" id="WP_380026284.1">
    <property type="nucleotide sequence ID" value="NZ_JBHSHC010000099.1"/>
</dbReference>
<dbReference type="InterPro" id="IPR027417">
    <property type="entry name" value="P-loop_NTPase"/>
</dbReference>
<dbReference type="Gene3D" id="3.40.50.300">
    <property type="entry name" value="P-loop containing nucleotide triphosphate hydrolases"/>
    <property type="match status" value="1"/>
</dbReference>
<dbReference type="GO" id="GO:0016301">
    <property type="term" value="F:kinase activity"/>
    <property type="evidence" value="ECO:0007669"/>
    <property type="project" value="UniProtKB-KW"/>
</dbReference>
<feature type="region of interest" description="Important for the catalytic mechanism of dephosphorylation" evidence="11">
    <location>
        <begin position="266"/>
        <end position="271"/>
    </location>
</feature>
<keyword evidence="7 11" id="KW-0067">ATP-binding</keyword>
<feature type="binding site" evidence="11">
    <location>
        <position position="162"/>
    </location>
    <ligand>
        <name>Mg(2+)</name>
        <dbReference type="ChEBI" id="CHEBI:18420"/>
    </ligand>
</feature>
<feature type="active site" description="Proton acceptor; for phosphorylation activity. Proton donor; for dephosphorylation activity" evidence="11">
    <location>
        <position position="179"/>
    </location>
</feature>
<evidence type="ECO:0000313" key="14">
    <source>
        <dbReference type="EMBL" id="MFC4768330.1"/>
    </source>
</evidence>
<organism evidence="14 15">
    <name type="scientific">Effusibacillus consociatus</name>
    <dbReference type="NCBI Taxonomy" id="1117041"/>
    <lineage>
        <taxon>Bacteria</taxon>
        <taxon>Bacillati</taxon>
        <taxon>Bacillota</taxon>
        <taxon>Bacilli</taxon>
        <taxon>Bacillales</taxon>
        <taxon>Alicyclobacillaceae</taxon>
        <taxon>Effusibacillus</taxon>
    </lineage>
</organism>
<dbReference type="CDD" id="cd01918">
    <property type="entry name" value="HprK_C"/>
    <property type="match status" value="1"/>
</dbReference>
<comment type="domain">
    <text evidence="11">The Walker A ATP-binding motif also binds Pi and PPi.</text>
</comment>
<keyword evidence="15" id="KW-1185">Reference proteome</keyword>
<evidence type="ECO:0000256" key="11">
    <source>
        <dbReference type="HAMAP-Rule" id="MF_01249"/>
    </source>
</evidence>
<evidence type="ECO:0000256" key="3">
    <source>
        <dbReference type="ARBA" id="ARBA00022527"/>
    </source>
</evidence>
<reference evidence="15" key="1">
    <citation type="journal article" date="2019" name="Int. J. Syst. Evol. Microbiol.">
        <title>The Global Catalogue of Microorganisms (GCM) 10K type strain sequencing project: providing services to taxonomists for standard genome sequencing and annotation.</title>
        <authorList>
            <consortium name="The Broad Institute Genomics Platform"/>
            <consortium name="The Broad Institute Genome Sequencing Center for Infectious Disease"/>
            <person name="Wu L."/>
            <person name="Ma J."/>
        </authorList>
    </citation>
    <scope>NUCLEOTIDE SEQUENCE [LARGE SCALE GENOMIC DNA]</scope>
    <source>
        <strain evidence="15">WYCCWR 12678</strain>
    </source>
</reference>
<dbReference type="InterPro" id="IPR011104">
    <property type="entry name" value="Hpr_kin/Pase_C"/>
</dbReference>
<dbReference type="PANTHER" id="PTHR30305">
    <property type="entry name" value="PROTEIN YJDM-RELATED"/>
    <property type="match status" value="1"/>
</dbReference>
<comment type="miscellaneous">
    <text evidence="11">Both phosphorylation and phosphorolysis are carried out by the same active site and suggest a common mechanism for both reactions.</text>
</comment>
<keyword evidence="11" id="KW-0460">Magnesium</keyword>
<dbReference type="EC" id="2.7.4.-" evidence="11"/>
<comment type="caution">
    <text evidence="14">The sequence shown here is derived from an EMBL/GenBank/DDBJ whole genome shotgun (WGS) entry which is preliminary data.</text>
</comment>
<feature type="binding site" evidence="11">
    <location>
        <begin position="155"/>
        <end position="162"/>
    </location>
    <ligand>
        <name>ATP</name>
        <dbReference type="ChEBI" id="CHEBI:30616"/>
    </ligand>
</feature>
<dbReference type="InterPro" id="IPR003755">
    <property type="entry name" value="HPr(Ser)_kin/Pase"/>
</dbReference>
<feature type="active site" evidence="11">
    <location>
        <position position="140"/>
    </location>
</feature>
<evidence type="ECO:0000256" key="2">
    <source>
        <dbReference type="ARBA" id="ARBA00006883"/>
    </source>
</evidence>
<dbReference type="SUPFAM" id="SSF75138">
    <property type="entry name" value="HprK N-terminal domain-like"/>
    <property type="match status" value="1"/>
</dbReference>
<evidence type="ECO:0000256" key="5">
    <source>
        <dbReference type="ARBA" id="ARBA00022741"/>
    </source>
</evidence>
<dbReference type="Proteomes" id="UP001596002">
    <property type="component" value="Unassembled WGS sequence"/>
</dbReference>
<evidence type="ECO:0000313" key="15">
    <source>
        <dbReference type="Proteomes" id="UP001596002"/>
    </source>
</evidence>
<sequence>MNKRLQTKNLIEEFDFVLLNPGADISREITVSDINRPGLALAGFFIYHPAERVQLLGRTELAFYNSMQEHDQRARADALCHFAQTPCIVVSRDQALPSLLLETASRYQLPVLRGKFNTTKLAGSLQRFLDLKLAPETQVHGVLVDVYGIGILITGSSGIGKSETALELIKRGHRLVADDAVEIRQVEDGVLMGESPDLLKNLLEIRGLGILNVMTLFGAGAVRTRKQIECVIRLEMWKENMMIDRLGLDENTTRILDTNLPCLSLPVMPGRNLAVLIEVAAMNQRLKRMGYNAAKDLSDKLMIAIEEQEHSL</sequence>